<proteinExistence type="predicted"/>
<dbReference type="AlphaFoldDB" id="A0A919U1I4"/>
<gene>
    <name evidence="3" type="ORF">Cch01nite_09080</name>
</gene>
<keyword evidence="2" id="KW-0472">Membrane</keyword>
<dbReference type="EMBL" id="BONK01000002">
    <property type="protein sequence ID" value="GIG20184.1"/>
    <property type="molecule type" value="Genomic_DNA"/>
</dbReference>
<sequence>MSGYGFAIAASLGIVVFLVVLLRSRRVREKYAFIWIAVGIAVAILAAFPELMLGLTSLVGIQTPSNLLFSASLIVLLFVCIQLSVEVSGLEEETRTLAEEVALLRLDVERAAAAAGNPQPGPDASGPGSDASNR</sequence>
<keyword evidence="2" id="KW-1133">Transmembrane helix</keyword>
<evidence type="ECO:0008006" key="5">
    <source>
        <dbReference type="Google" id="ProtNLM"/>
    </source>
</evidence>
<name>A0A919U1I4_9CELL</name>
<evidence type="ECO:0000256" key="2">
    <source>
        <dbReference type="SAM" id="Phobius"/>
    </source>
</evidence>
<dbReference type="Proteomes" id="UP000632740">
    <property type="component" value="Unassembled WGS sequence"/>
</dbReference>
<evidence type="ECO:0000313" key="3">
    <source>
        <dbReference type="EMBL" id="GIG20184.1"/>
    </source>
</evidence>
<dbReference type="Pfam" id="PF10066">
    <property type="entry name" value="DUF2304"/>
    <property type="match status" value="1"/>
</dbReference>
<dbReference type="InterPro" id="IPR019277">
    <property type="entry name" value="DUF2304"/>
</dbReference>
<feature type="region of interest" description="Disordered" evidence="1">
    <location>
        <begin position="113"/>
        <end position="134"/>
    </location>
</feature>
<feature type="transmembrane region" description="Helical" evidence="2">
    <location>
        <begin position="34"/>
        <end position="61"/>
    </location>
</feature>
<keyword evidence="4" id="KW-1185">Reference proteome</keyword>
<organism evidence="3 4">
    <name type="scientific">Cellulomonas chitinilytica</name>
    <dbReference type="NCBI Taxonomy" id="398759"/>
    <lineage>
        <taxon>Bacteria</taxon>
        <taxon>Bacillati</taxon>
        <taxon>Actinomycetota</taxon>
        <taxon>Actinomycetes</taxon>
        <taxon>Micrococcales</taxon>
        <taxon>Cellulomonadaceae</taxon>
        <taxon>Cellulomonas</taxon>
    </lineage>
</organism>
<comment type="caution">
    <text evidence="3">The sequence shown here is derived from an EMBL/GenBank/DDBJ whole genome shotgun (WGS) entry which is preliminary data.</text>
</comment>
<evidence type="ECO:0000313" key="4">
    <source>
        <dbReference type="Proteomes" id="UP000632740"/>
    </source>
</evidence>
<protein>
    <recommendedName>
        <fullName evidence="5">DUF2304 domain-containing protein</fullName>
    </recommendedName>
</protein>
<evidence type="ECO:0000256" key="1">
    <source>
        <dbReference type="SAM" id="MobiDB-lite"/>
    </source>
</evidence>
<keyword evidence="2" id="KW-0812">Transmembrane</keyword>
<feature type="transmembrane region" description="Helical" evidence="2">
    <location>
        <begin position="6"/>
        <end position="22"/>
    </location>
</feature>
<feature type="transmembrane region" description="Helical" evidence="2">
    <location>
        <begin position="67"/>
        <end position="85"/>
    </location>
</feature>
<dbReference type="RefSeq" id="WP_203749123.1">
    <property type="nucleotide sequence ID" value="NZ_BONK01000002.1"/>
</dbReference>
<accession>A0A919U1I4</accession>
<reference evidence="3" key="1">
    <citation type="submission" date="2021-01" db="EMBL/GenBank/DDBJ databases">
        <title>Whole genome shotgun sequence of Cellulomonas chitinilytica NBRC 110799.</title>
        <authorList>
            <person name="Komaki H."/>
            <person name="Tamura T."/>
        </authorList>
    </citation>
    <scope>NUCLEOTIDE SEQUENCE</scope>
    <source>
        <strain evidence="3">NBRC 110799</strain>
    </source>
</reference>